<feature type="signal peptide" evidence="2">
    <location>
        <begin position="1"/>
        <end position="26"/>
    </location>
</feature>
<comment type="similarity">
    <text evidence="1">Belongs to the HEBP family.</text>
</comment>
<proteinExistence type="inferred from homology"/>
<keyword evidence="4" id="KW-1185">Reference proteome</keyword>
<dbReference type="OMA" id="HYNEVWM"/>
<feature type="chain" id="PRO_5018525696" description="Heme-binding protein soul2" evidence="2">
    <location>
        <begin position="27"/>
        <end position="203"/>
    </location>
</feature>
<dbReference type="SUPFAM" id="SSF55136">
    <property type="entry name" value="Probable bacterial effector-binding domain"/>
    <property type="match status" value="1"/>
</dbReference>
<dbReference type="GeneTree" id="ENSGT00940000170402"/>
<evidence type="ECO:0000256" key="2">
    <source>
        <dbReference type="SAM" id="SignalP"/>
    </source>
</evidence>
<dbReference type="GO" id="GO:0005737">
    <property type="term" value="C:cytoplasm"/>
    <property type="evidence" value="ECO:0007669"/>
    <property type="project" value="TreeGrafter"/>
</dbReference>
<dbReference type="InterPro" id="IPR011256">
    <property type="entry name" value="Reg_factor_effector_dom_sf"/>
</dbReference>
<dbReference type="STRING" id="61819.ENSACIP00000013563"/>
<name>A0A3Q0RV66_AMPCI</name>
<dbReference type="Proteomes" id="UP000261340">
    <property type="component" value="Unplaced"/>
</dbReference>
<dbReference type="GO" id="GO:0020037">
    <property type="term" value="F:heme binding"/>
    <property type="evidence" value="ECO:0007669"/>
    <property type="project" value="TreeGrafter"/>
</dbReference>
<evidence type="ECO:0000313" key="4">
    <source>
        <dbReference type="Proteomes" id="UP000261340"/>
    </source>
</evidence>
<dbReference type="InterPro" id="IPR006917">
    <property type="entry name" value="SOUL_heme-bd"/>
</dbReference>
<evidence type="ECO:0008006" key="5">
    <source>
        <dbReference type="Google" id="ProtNLM"/>
    </source>
</evidence>
<protein>
    <recommendedName>
        <fullName evidence="5">Heme-binding protein soul2</fullName>
    </recommendedName>
</protein>
<dbReference type="PANTHER" id="PTHR11220">
    <property type="entry name" value="HEME-BINDING PROTEIN-RELATED"/>
    <property type="match status" value="1"/>
</dbReference>
<dbReference type="AlphaFoldDB" id="A0A3Q0RV66"/>
<sequence>VYCNFAMTAQVMFTLLTLFLVSFCTGQDFCLRKKCPQCTVDFELRLCGPTDWITTKIASTSSSDVLAANSRLKDYTKRQIKAGTSGTESASYDIPTDSWPVLVTVTDSEVDPKYSLSWFLPPGAKKPENSDPLVQLESKPEVRIYVRAFGGSPSLENGRENAKQLREALNIAGKTFDPDNYSGAGYESYFSLTHHNEIWINAA</sequence>
<organism evidence="3 4">
    <name type="scientific">Amphilophus citrinellus</name>
    <name type="common">Midas cichlid</name>
    <name type="synonym">Cichlasoma citrinellum</name>
    <dbReference type="NCBI Taxonomy" id="61819"/>
    <lineage>
        <taxon>Eukaryota</taxon>
        <taxon>Metazoa</taxon>
        <taxon>Chordata</taxon>
        <taxon>Craniata</taxon>
        <taxon>Vertebrata</taxon>
        <taxon>Euteleostomi</taxon>
        <taxon>Actinopterygii</taxon>
        <taxon>Neopterygii</taxon>
        <taxon>Teleostei</taxon>
        <taxon>Neoteleostei</taxon>
        <taxon>Acanthomorphata</taxon>
        <taxon>Ovalentaria</taxon>
        <taxon>Cichlomorphae</taxon>
        <taxon>Cichliformes</taxon>
        <taxon>Cichlidae</taxon>
        <taxon>New World cichlids</taxon>
        <taxon>Cichlasomatinae</taxon>
        <taxon>Heroini</taxon>
        <taxon>Amphilophus</taxon>
    </lineage>
</organism>
<dbReference type="Ensembl" id="ENSACIT00000013932.1">
    <property type="protein sequence ID" value="ENSACIP00000013563.1"/>
    <property type="gene ID" value="ENSACIG00000010556.1"/>
</dbReference>
<reference evidence="3" key="2">
    <citation type="submission" date="2025-09" db="UniProtKB">
        <authorList>
            <consortium name="Ensembl"/>
        </authorList>
    </citation>
    <scope>IDENTIFICATION</scope>
</reference>
<dbReference type="Gene3D" id="3.20.80.10">
    <property type="entry name" value="Regulatory factor, effector binding domain"/>
    <property type="match status" value="1"/>
</dbReference>
<keyword evidence="2" id="KW-0732">Signal</keyword>
<reference evidence="3" key="1">
    <citation type="submission" date="2025-08" db="UniProtKB">
        <authorList>
            <consortium name="Ensembl"/>
        </authorList>
    </citation>
    <scope>IDENTIFICATION</scope>
</reference>
<dbReference type="PANTHER" id="PTHR11220:SF69">
    <property type="entry name" value="HEME-BINDING PROTEIN 2"/>
    <property type="match status" value="1"/>
</dbReference>
<accession>A0A3Q0RV66</accession>
<evidence type="ECO:0000313" key="3">
    <source>
        <dbReference type="Ensembl" id="ENSACIP00000013563.1"/>
    </source>
</evidence>
<evidence type="ECO:0000256" key="1">
    <source>
        <dbReference type="ARBA" id="ARBA00009817"/>
    </source>
</evidence>
<dbReference type="Pfam" id="PF04832">
    <property type="entry name" value="SOUL"/>
    <property type="match status" value="1"/>
</dbReference>